<protein>
    <submittedName>
        <fullName evidence="3">Serine/threonine protein kinase</fullName>
    </submittedName>
</protein>
<dbReference type="InterPro" id="IPR036457">
    <property type="entry name" value="PPM-type-like_dom_sf"/>
</dbReference>
<dbReference type="InterPro" id="IPR039248">
    <property type="entry name" value="Ptase_RsbX"/>
</dbReference>
<organism evidence="3 4">
    <name type="scientific">Roseomonas genomospecies 6</name>
    <dbReference type="NCBI Taxonomy" id="214106"/>
    <lineage>
        <taxon>Bacteria</taxon>
        <taxon>Pseudomonadati</taxon>
        <taxon>Pseudomonadota</taxon>
        <taxon>Alphaproteobacteria</taxon>
        <taxon>Acetobacterales</taxon>
        <taxon>Roseomonadaceae</taxon>
        <taxon>Roseomonas</taxon>
    </lineage>
</organism>
<accession>A0A9W7NJS7</accession>
<evidence type="ECO:0000259" key="2">
    <source>
        <dbReference type="Pfam" id="PF13581"/>
    </source>
</evidence>
<name>A0A9W7NJS7_9PROT</name>
<reference evidence="3 4" key="1">
    <citation type="submission" date="2018-07" db="EMBL/GenBank/DDBJ databases">
        <title>Genome sequence of Azospirillum sp. ATCC 49961.</title>
        <authorList>
            <person name="Sant'Anna F.H."/>
            <person name="Baldani J.I."/>
            <person name="Zilli J.E."/>
            <person name="Reis V.M."/>
            <person name="Hartmann A."/>
            <person name="Cruz L."/>
            <person name="de Souza E.M."/>
            <person name="de Oliveira Pedrosa F."/>
            <person name="Passaglia L.M.P."/>
        </authorList>
    </citation>
    <scope>NUCLEOTIDE SEQUENCE [LARGE SCALE GENOMIC DNA]</scope>
    <source>
        <strain evidence="3 4">ATCC 49961</strain>
    </source>
</reference>
<dbReference type="InterPro" id="IPR001932">
    <property type="entry name" value="PPM-type_phosphatase-like_dom"/>
</dbReference>
<proteinExistence type="predicted"/>
<gene>
    <name evidence="3" type="ORF">DS843_13040</name>
</gene>
<dbReference type="InterPro" id="IPR036890">
    <property type="entry name" value="HATPase_C_sf"/>
</dbReference>
<dbReference type="Gene3D" id="3.30.565.10">
    <property type="entry name" value="Histidine kinase-like ATPase, C-terminal domain"/>
    <property type="match status" value="1"/>
</dbReference>
<keyword evidence="3" id="KW-0418">Kinase</keyword>
<dbReference type="InterPro" id="IPR003594">
    <property type="entry name" value="HATPase_dom"/>
</dbReference>
<evidence type="ECO:0000313" key="3">
    <source>
        <dbReference type="EMBL" id="KAA0680754.1"/>
    </source>
</evidence>
<dbReference type="Pfam" id="PF13581">
    <property type="entry name" value="HATPase_c_2"/>
    <property type="match status" value="1"/>
</dbReference>
<dbReference type="Gene3D" id="3.60.40.10">
    <property type="entry name" value="PPM-type phosphatase domain"/>
    <property type="match status" value="1"/>
</dbReference>
<dbReference type="GO" id="GO:0004674">
    <property type="term" value="F:protein serine/threonine kinase activity"/>
    <property type="evidence" value="ECO:0007669"/>
    <property type="project" value="UniProtKB-KW"/>
</dbReference>
<keyword evidence="3" id="KW-0808">Transferase</keyword>
<dbReference type="SUPFAM" id="SSF81606">
    <property type="entry name" value="PP2C-like"/>
    <property type="match status" value="1"/>
</dbReference>
<dbReference type="Proteomes" id="UP000480854">
    <property type="component" value="Unassembled WGS sequence"/>
</dbReference>
<dbReference type="PANTHER" id="PTHR35801">
    <property type="entry name" value="PHOSPHOSERINE PHOSPHATASE RSBX"/>
    <property type="match status" value="1"/>
</dbReference>
<dbReference type="AlphaFoldDB" id="A0A9W7NJS7"/>
<dbReference type="EMBL" id="QOKW01000008">
    <property type="protein sequence ID" value="KAA0680754.1"/>
    <property type="molecule type" value="Genomic_DNA"/>
</dbReference>
<keyword evidence="4" id="KW-1185">Reference proteome</keyword>
<dbReference type="SUPFAM" id="SSF55874">
    <property type="entry name" value="ATPase domain of HSP90 chaperone/DNA topoisomerase II/histidine kinase"/>
    <property type="match status" value="1"/>
</dbReference>
<sequence>MLPLHCHRRLRIDAPSALTLARGVAADLAAAQALGEDAAARLALVVSELGSNLLNHTPDGGSLLLRPLTAWDGGRAGVECLALDHGPGIADLGRAIAGPARPPGSAPAGGLGYGLGAVRRLADRFDIHTLPGVGTAVLARVLARVPEEEDGAPAPFGGATMLAMAGSDWCGDGWLMRRDGLVLAVDGLGHGEAAAAAARRAEAETKAAPPDADPGAVLTALHHALRDTRGAVATVLRLEGERIGYAGVGNIAATLIRQGAGTALSGRWGVVGYNATPPPTVWIPWQAGDHVVLHSDGCSRLASLFLDRRLLHTHPALAAAVLMRDGCPRVDDQMVMVLRHPATL</sequence>
<dbReference type="PANTHER" id="PTHR35801:SF1">
    <property type="entry name" value="PHOSPHOSERINE PHOSPHATASE RSBX"/>
    <property type="match status" value="1"/>
</dbReference>
<dbReference type="OrthoDB" id="479131at2"/>
<feature type="domain" description="PPM-type phosphatase" evidence="1">
    <location>
        <begin position="183"/>
        <end position="299"/>
    </location>
</feature>
<feature type="domain" description="Histidine kinase/HSP90-like ATPase" evidence="2">
    <location>
        <begin position="15"/>
        <end position="139"/>
    </location>
</feature>
<comment type="caution">
    <text evidence="3">The sequence shown here is derived from an EMBL/GenBank/DDBJ whole genome shotgun (WGS) entry which is preliminary data.</text>
</comment>
<evidence type="ECO:0000259" key="1">
    <source>
        <dbReference type="Pfam" id="PF07228"/>
    </source>
</evidence>
<dbReference type="RefSeq" id="WP_149469328.1">
    <property type="nucleotide sequence ID" value="NZ_QOKW01000008.1"/>
</dbReference>
<dbReference type="Pfam" id="PF07228">
    <property type="entry name" value="SpoIIE"/>
    <property type="match status" value="1"/>
</dbReference>
<keyword evidence="3" id="KW-0723">Serine/threonine-protein kinase</keyword>
<evidence type="ECO:0000313" key="4">
    <source>
        <dbReference type="Proteomes" id="UP000480854"/>
    </source>
</evidence>